<dbReference type="InterPro" id="IPR036388">
    <property type="entry name" value="WH-like_DNA-bd_sf"/>
</dbReference>
<comment type="similarity">
    <text evidence="1">Belongs to the LysR transcriptional regulatory family.</text>
</comment>
<reference evidence="6 7" key="1">
    <citation type="submission" date="2018-07" db="EMBL/GenBank/DDBJ databases">
        <title>a novel species of Sphingomonas isolated from the rhizosphere soil of Araceae plant.</title>
        <authorList>
            <person name="Zhiyong W."/>
            <person name="Qinglan Z."/>
            <person name="Zhiwei F."/>
            <person name="Ding X."/>
            <person name="Gejiao W."/>
            <person name="Shixue Z."/>
        </authorList>
    </citation>
    <scope>NUCLEOTIDE SEQUENCE [LARGE SCALE GENOMIC DNA]</scope>
    <source>
        <strain evidence="6 7">WZY 27</strain>
    </source>
</reference>
<dbReference type="Proteomes" id="UP000253918">
    <property type="component" value="Unassembled WGS sequence"/>
</dbReference>
<keyword evidence="2" id="KW-0805">Transcription regulation</keyword>
<evidence type="ECO:0000313" key="6">
    <source>
        <dbReference type="EMBL" id="RDE04718.1"/>
    </source>
</evidence>
<dbReference type="SUPFAM" id="SSF46785">
    <property type="entry name" value="Winged helix' DNA-binding domain"/>
    <property type="match status" value="1"/>
</dbReference>
<keyword evidence="7" id="KW-1185">Reference proteome</keyword>
<keyword evidence="4" id="KW-0804">Transcription</keyword>
<dbReference type="GO" id="GO:0003700">
    <property type="term" value="F:DNA-binding transcription factor activity"/>
    <property type="evidence" value="ECO:0007669"/>
    <property type="project" value="InterPro"/>
</dbReference>
<dbReference type="Gene3D" id="1.10.10.10">
    <property type="entry name" value="Winged helix-like DNA-binding domain superfamily/Winged helix DNA-binding domain"/>
    <property type="match status" value="1"/>
</dbReference>
<dbReference type="EMBL" id="QQNB01000003">
    <property type="protein sequence ID" value="RDE04718.1"/>
    <property type="molecule type" value="Genomic_DNA"/>
</dbReference>
<dbReference type="PANTHER" id="PTHR30537:SF74">
    <property type="entry name" value="HTH-TYPE TRANSCRIPTIONAL REGULATOR TRPI"/>
    <property type="match status" value="1"/>
</dbReference>
<accession>A0A369VQP8</accession>
<dbReference type="RefSeq" id="WP_114688455.1">
    <property type="nucleotide sequence ID" value="NZ_QQNB01000003.1"/>
</dbReference>
<evidence type="ECO:0000259" key="5">
    <source>
        <dbReference type="PROSITE" id="PS50931"/>
    </source>
</evidence>
<dbReference type="Pfam" id="PF03466">
    <property type="entry name" value="LysR_substrate"/>
    <property type="match status" value="1"/>
</dbReference>
<evidence type="ECO:0000256" key="1">
    <source>
        <dbReference type="ARBA" id="ARBA00009437"/>
    </source>
</evidence>
<dbReference type="InterPro" id="IPR036390">
    <property type="entry name" value="WH_DNA-bd_sf"/>
</dbReference>
<dbReference type="GO" id="GO:0006351">
    <property type="term" value="P:DNA-templated transcription"/>
    <property type="evidence" value="ECO:0007669"/>
    <property type="project" value="TreeGrafter"/>
</dbReference>
<dbReference type="SUPFAM" id="SSF53850">
    <property type="entry name" value="Periplasmic binding protein-like II"/>
    <property type="match status" value="1"/>
</dbReference>
<dbReference type="PRINTS" id="PR00039">
    <property type="entry name" value="HTHLYSR"/>
</dbReference>
<organism evidence="6 7">
    <name type="scientific">Sphingomonas aracearum</name>
    <dbReference type="NCBI Taxonomy" id="2283317"/>
    <lineage>
        <taxon>Bacteria</taxon>
        <taxon>Pseudomonadati</taxon>
        <taxon>Pseudomonadota</taxon>
        <taxon>Alphaproteobacteria</taxon>
        <taxon>Sphingomonadales</taxon>
        <taxon>Sphingomonadaceae</taxon>
        <taxon>Sphingomonas</taxon>
    </lineage>
</organism>
<protein>
    <submittedName>
        <fullName evidence="6">LysR family transcriptional regulator</fullName>
    </submittedName>
</protein>
<dbReference type="InterPro" id="IPR005119">
    <property type="entry name" value="LysR_subst-bd"/>
</dbReference>
<dbReference type="Pfam" id="PF00126">
    <property type="entry name" value="HTH_1"/>
    <property type="match status" value="1"/>
</dbReference>
<proteinExistence type="inferred from homology"/>
<evidence type="ECO:0000256" key="2">
    <source>
        <dbReference type="ARBA" id="ARBA00023015"/>
    </source>
</evidence>
<dbReference type="OrthoDB" id="9794694at2"/>
<dbReference type="PROSITE" id="PS50931">
    <property type="entry name" value="HTH_LYSR"/>
    <property type="match status" value="1"/>
</dbReference>
<feature type="domain" description="HTH lysR-type" evidence="5">
    <location>
        <begin position="5"/>
        <end position="62"/>
    </location>
</feature>
<evidence type="ECO:0000313" key="7">
    <source>
        <dbReference type="Proteomes" id="UP000253918"/>
    </source>
</evidence>
<dbReference type="InterPro" id="IPR058163">
    <property type="entry name" value="LysR-type_TF_proteobact-type"/>
</dbReference>
<dbReference type="GO" id="GO:0043565">
    <property type="term" value="F:sequence-specific DNA binding"/>
    <property type="evidence" value="ECO:0007669"/>
    <property type="project" value="TreeGrafter"/>
</dbReference>
<sequence>MRRLPPLTAIEAFVQVARLGSIKAAAQELALSPPALSRRVQALERFIGKPLFERRHQAVVLNGDGERLLAQIAPALDSLSDAVEMMTSGTEVLRLRLGILPLFASQRLFPHLGELRARHPELHLDIDTTSHSLSRLGEGLDVAITLAREIDPALYARKLDRNRVYVIGSRRLLERDDPVVRPQQLAGLTALIHRDMPDTFSAWKQATGLAGIEPLAVDHFDSGALMLEAAAQGLGVAFMLESHFEDANDPRLVRLFDLDVESPYSYWFVCRPRALTQRPVKLFHDWLMDAVAEKGA</sequence>
<keyword evidence="3" id="KW-0238">DNA-binding</keyword>
<name>A0A369VQP8_9SPHN</name>
<dbReference type="AlphaFoldDB" id="A0A369VQP8"/>
<dbReference type="PANTHER" id="PTHR30537">
    <property type="entry name" value="HTH-TYPE TRANSCRIPTIONAL REGULATOR"/>
    <property type="match status" value="1"/>
</dbReference>
<evidence type="ECO:0000256" key="3">
    <source>
        <dbReference type="ARBA" id="ARBA00023125"/>
    </source>
</evidence>
<evidence type="ECO:0000256" key="4">
    <source>
        <dbReference type="ARBA" id="ARBA00023163"/>
    </source>
</evidence>
<gene>
    <name evidence="6" type="ORF">DVW87_14125</name>
</gene>
<comment type="caution">
    <text evidence="6">The sequence shown here is derived from an EMBL/GenBank/DDBJ whole genome shotgun (WGS) entry which is preliminary data.</text>
</comment>
<dbReference type="Gene3D" id="3.40.190.10">
    <property type="entry name" value="Periplasmic binding protein-like II"/>
    <property type="match status" value="2"/>
</dbReference>
<dbReference type="InterPro" id="IPR000847">
    <property type="entry name" value="LysR_HTH_N"/>
</dbReference>